<dbReference type="EMBL" id="LLXJ01001091">
    <property type="protein sequence ID" value="PKC03940.1"/>
    <property type="molecule type" value="Genomic_DNA"/>
</dbReference>
<reference evidence="2 3" key="1">
    <citation type="submission" date="2016-04" db="EMBL/GenBank/DDBJ databases">
        <title>Genome analyses suggest a sexual origin of heterokaryosis in a supposedly ancient asexual fungus.</title>
        <authorList>
            <person name="Ropars J."/>
            <person name="Sedzielewska K."/>
            <person name="Noel J."/>
            <person name="Charron P."/>
            <person name="Farinelli L."/>
            <person name="Marton T."/>
            <person name="Kruger M."/>
            <person name="Pelin A."/>
            <person name="Brachmann A."/>
            <person name="Corradi N."/>
        </authorList>
    </citation>
    <scope>NUCLEOTIDE SEQUENCE [LARGE SCALE GENOMIC DNA]</scope>
    <source>
        <strain evidence="2 3">A5</strain>
    </source>
</reference>
<dbReference type="Proteomes" id="UP000232722">
    <property type="component" value="Unassembled WGS sequence"/>
</dbReference>
<feature type="compositionally biased region" description="Low complexity" evidence="1">
    <location>
        <begin position="13"/>
        <end position="30"/>
    </location>
</feature>
<evidence type="ECO:0000313" key="3">
    <source>
        <dbReference type="Proteomes" id="UP000232722"/>
    </source>
</evidence>
<organism evidence="2 3">
    <name type="scientific">Rhizophagus irregularis</name>
    <dbReference type="NCBI Taxonomy" id="588596"/>
    <lineage>
        <taxon>Eukaryota</taxon>
        <taxon>Fungi</taxon>
        <taxon>Fungi incertae sedis</taxon>
        <taxon>Mucoromycota</taxon>
        <taxon>Glomeromycotina</taxon>
        <taxon>Glomeromycetes</taxon>
        <taxon>Glomerales</taxon>
        <taxon>Glomeraceae</taxon>
        <taxon>Rhizophagus</taxon>
    </lineage>
</organism>
<comment type="caution">
    <text evidence="2">The sequence shown here is derived from an EMBL/GenBank/DDBJ whole genome shotgun (WGS) entry which is preliminary data.</text>
</comment>
<feature type="compositionally biased region" description="Polar residues" evidence="1">
    <location>
        <begin position="41"/>
        <end position="62"/>
    </location>
</feature>
<dbReference type="OrthoDB" id="2443517at2759"/>
<protein>
    <submittedName>
        <fullName evidence="2">Uncharacterized protein</fullName>
    </submittedName>
</protein>
<gene>
    <name evidence="2" type="ORF">RhiirA5_362806</name>
</gene>
<reference evidence="2 3" key="2">
    <citation type="submission" date="2017-09" db="EMBL/GenBank/DDBJ databases">
        <title>Extensive intraspecific genome diversity in a model arbuscular mycorrhizal fungus.</title>
        <authorList>
            <person name="Chen E.C."/>
            <person name="Morin E."/>
            <person name="Beaudet D."/>
            <person name="Noel J."/>
            <person name="Ndikumana S."/>
            <person name="Charron P."/>
            <person name="St-Onge C."/>
            <person name="Giorgi J."/>
            <person name="Grigoriev I.V."/>
            <person name="Roux C."/>
            <person name="Martin F.M."/>
            <person name="Corradi N."/>
        </authorList>
    </citation>
    <scope>NUCLEOTIDE SEQUENCE [LARGE SCALE GENOMIC DNA]</scope>
    <source>
        <strain evidence="2 3">A5</strain>
    </source>
</reference>
<sequence length="94" mass="9756">MIFTPPESPTGASETDSLTSLTSSVSYGSSPGRGTSPIPPHNTSMLATPTRLSKPSTRTSISKLPASSRMVPSKLATPSGQPVSGLRKPKMTKE</sequence>
<evidence type="ECO:0000256" key="1">
    <source>
        <dbReference type="SAM" id="MobiDB-lite"/>
    </source>
</evidence>
<proteinExistence type="predicted"/>
<accession>A0A2I1E4M3</accession>
<dbReference type="VEuPathDB" id="FungiDB:FUN_013731"/>
<name>A0A2I1E4M3_9GLOM</name>
<dbReference type="VEuPathDB" id="FungiDB:RhiirFUN_017334"/>
<dbReference type="AlphaFoldDB" id="A0A2I1E4M3"/>
<evidence type="ECO:0000313" key="2">
    <source>
        <dbReference type="EMBL" id="PKC03940.1"/>
    </source>
</evidence>
<feature type="region of interest" description="Disordered" evidence="1">
    <location>
        <begin position="1"/>
        <end position="94"/>
    </location>
</feature>